<dbReference type="EMBL" id="BAABME010004544">
    <property type="protein sequence ID" value="GAA0162761.1"/>
    <property type="molecule type" value="Genomic_DNA"/>
</dbReference>
<name>A0AAV3QHU8_LITER</name>
<dbReference type="AlphaFoldDB" id="A0AAV3QHU8"/>
<evidence type="ECO:0000313" key="1">
    <source>
        <dbReference type="EMBL" id="GAA0162761.1"/>
    </source>
</evidence>
<protein>
    <submittedName>
        <fullName evidence="1">Uncharacterized protein</fullName>
    </submittedName>
</protein>
<proteinExistence type="predicted"/>
<sequence length="231" mass="27216">MVNNCLHWIVRSYVDDDYNNNDDDDNVGGSYYNDFWDLRFVNRIVYFDSPTNEFKTVPVPDSIEIGGEEKIIVGIGVLDEYLCMMRPISSGGITYTEKCDIELLVMKAYGVKASWTRLYYIKDMWPTYIHYEFLKLVMVKDDSLIFQISNQIWAYYPKNSRMEMIKIKGLNENKNMLKGVVSYVETLISPVGYDWNDEEHKEIGSVSTLIYEYNVESDDEEWVESDDEEWY</sequence>
<comment type="caution">
    <text evidence="1">The sequence shown here is derived from an EMBL/GenBank/DDBJ whole genome shotgun (WGS) entry which is preliminary data.</text>
</comment>
<dbReference type="Proteomes" id="UP001454036">
    <property type="component" value="Unassembled WGS sequence"/>
</dbReference>
<reference evidence="1 2" key="1">
    <citation type="submission" date="2024-01" db="EMBL/GenBank/DDBJ databases">
        <title>The complete chloroplast genome sequence of Lithospermum erythrorhizon: insights into the phylogenetic relationship among Boraginaceae species and the maternal lineages of purple gromwells.</title>
        <authorList>
            <person name="Okada T."/>
            <person name="Watanabe K."/>
        </authorList>
    </citation>
    <scope>NUCLEOTIDE SEQUENCE [LARGE SCALE GENOMIC DNA]</scope>
</reference>
<accession>A0AAV3QHU8</accession>
<keyword evidence="2" id="KW-1185">Reference proteome</keyword>
<organism evidence="1 2">
    <name type="scientific">Lithospermum erythrorhizon</name>
    <name type="common">Purple gromwell</name>
    <name type="synonym">Lithospermum officinale var. erythrorhizon</name>
    <dbReference type="NCBI Taxonomy" id="34254"/>
    <lineage>
        <taxon>Eukaryota</taxon>
        <taxon>Viridiplantae</taxon>
        <taxon>Streptophyta</taxon>
        <taxon>Embryophyta</taxon>
        <taxon>Tracheophyta</taxon>
        <taxon>Spermatophyta</taxon>
        <taxon>Magnoliopsida</taxon>
        <taxon>eudicotyledons</taxon>
        <taxon>Gunneridae</taxon>
        <taxon>Pentapetalae</taxon>
        <taxon>asterids</taxon>
        <taxon>lamiids</taxon>
        <taxon>Boraginales</taxon>
        <taxon>Boraginaceae</taxon>
        <taxon>Boraginoideae</taxon>
        <taxon>Lithospermeae</taxon>
        <taxon>Lithospermum</taxon>
    </lineage>
</organism>
<evidence type="ECO:0000313" key="2">
    <source>
        <dbReference type="Proteomes" id="UP001454036"/>
    </source>
</evidence>
<gene>
    <name evidence="1" type="ORF">LIER_18785</name>
</gene>